<reference evidence="5 6" key="1">
    <citation type="submission" date="2012-02" db="EMBL/GenBank/DDBJ databases">
        <authorList>
            <person name="Harkins D.M."/>
            <person name="Madupu R."/>
            <person name="Durkin A.S."/>
            <person name="Torralba M."/>
            <person name="Methe B."/>
            <person name="Sutton G.G."/>
            <person name="Nelson K.E."/>
        </authorList>
    </citation>
    <scope>NUCLEOTIDE SEQUENCE [LARGE SCALE GENOMIC DNA]</scope>
    <source>
        <strain evidence="5 6">HK385</strain>
    </source>
</reference>
<evidence type="ECO:0000313" key="6">
    <source>
        <dbReference type="Proteomes" id="UP000003016"/>
    </source>
</evidence>
<comment type="caution">
    <text evidence="5">The sequence shown here is derived from an EMBL/GenBank/DDBJ whole genome shotgun (WGS) entry which is preliminary data.</text>
</comment>
<dbReference type="InterPro" id="IPR050330">
    <property type="entry name" value="Bact_OuterMem_StrucFunc"/>
</dbReference>
<dbReference type="SUPFAM" id="SSF103088">
    <property type="entry name" value="OmpA-like"/>
    <property type="match status" value="1"/>
</dbReference>
<dbReference type="PANTHER" id="PTHR30329">
    <property type="entry name" value="STATOR ELEMENT OF FLAGELLAR MOTOR COMPLEX"/>
    <property type="match status" value="1"/>
</dbReference>
<dbReference type="PANTHER" id="PTHR30329:SF21">
    <property type="entry name" value="LIPOPROTEIN YIAD-RELATED"/>
    <property type="match status" value="1"/>
</dbReference>
<dbReference type="GeneID" id="78224234"/>
<evidence type="ECO:0000259" key="4">
    <source>
        <dbReference type="PROSITE" id="PS51123"/>
    </source>
</evidence>
<keyword evidence="3" id="KW-1133">Transmembrane helix</keyword>
<accession>A0ABN0EYW1</accession>
<evidence type="ECO:0000256" key="3">
    <source>
        <dbReference type="SAM" id="Phobius"/>
    </source>
</evidence>
<keyword evidence="1 3" id="KW-0472">Membrane</keyword>
<dbReference type="PROSITE" id="PS51123">
    <property type="entry name" value="OMPA_2"/>
    <property type="match status" value="1"/>
</dbReference>
<evidence type="ECO:0000256" key="1">
    <source>
        <dbReference type="PROSITE-ProRule" id="PRU00473"/>
    </source>
</evidence>
<organism evidence="5 6">
    <name type="scientific">Haemophilus parahaemolyticus HK385</name>
    <dbReference type="NCBI Taxonomy" id="1095744"/>
    <lineage>
        <taxon>Bacteria</taxon>
        <taxon>Pseudomonadati</taxon>
        <taxon>Pseudomonadota</taxon>
        <taxon>Gammaproteobacteria</taxon>
        <taxon>Pasteurellales</taxon>
        <taxon>Pasteurellaceae</taxon>
        <taxon>Haemophilus</taxon>
    </lineage>
</organism>
<gene>
    <name evidence="5" type="ORF">HMPREF1050_1374</name>
</gene>
<feature type="coiled-coil region" evidence="2">
    <location>
        <begin position="56"/>
        <end position="90"/>
    </location>
</feature>
<dbReference type="EMBL" id="AJSW01000048">
    <property type="protein sequence ID" value="EIJ68445.1"/>
    <property type="molecule type" value="Genomic_DNA"/>
</dbReference>
<evidence type="ECO:0000313" key="5">
    <source>
        <dbReference type="EMBL" id="EIJ68445.1"/>
    </source>
</evidence>
<dbReference type="RefSeq" id="WP_005707105.1">
    <property type="nucleotide sequence ID" value="NZ_AJSW01000048.1"/>
</dbReference>
<feature type="domain" description="OmpA-like" evidence="4">
    <location>
        <begin position="174"/>
        <end position="325"/>
    </location>
</feature>
<evidence type="ECO:0000256" key="2">
    <source>
        <dbReference type="SAM" id="Coils"/>
    </source>
</evidence>
<sequence>MSLLRKKDNSSQHWLTISDLMSGLMIIFIFIAISFMRSTYLEKEKVKKIEIQYEELILKDKNLDEAIRELNEIKEKNDVLHLEKDKLTEKLAQLDNFNAVLQLEKDKLTKKLAQFDNFNAVLDEKEKISQELTQIKGIAEAYQNNQLAIYEALKKVFPDDELSEDKLNAEIDKETLTFIFKSSDSLFDNASANLKGKYKQALTVFFPKYIQAVLPYKDSISEIRIEGHTSSEWNVFPKEIKNKDIDIKDLYGYFGNMNLSQDRTNSVLNYVLNDLRTEIPNEYRKWLRDHTAAVGLSSSKPILDENGNEDKNKSRRVTFRIITNADSKIQQILQQ</sequence>
<keyword evidence="3" id="KW-0812">Transmembrane</keyword>
<dbReference type="InterPro" id="IPR006665">
    <property type="entry name" value="OmpA-like"/>
</dbReference>
<keyword evidence="6" id="KW-1185">Reference proteome</keyword>
<proteinExistence type="predicted"/>
<dbReference type="Proteomes" id="UP000003016">
    <property type="component" value="Unassembled WGS sequence"/>
</dbReference>
<feature type="transmembrane region" description="Helical" evidence="3">
    <location>
        <begin position="20"/>
        <end position="40"/>
    </location>
</feature>
<name>A0ABN0EYW1_HAEPH</name>
<dbReference type="InterPro" id="IPR036737">
    <property type="entry name" value="OmpA-like_sf"/>
</dbReference>
<keyword evidence="2" id="KW-0175">Coiled coil</keyword>
<dbReference type="Gene3D" id="3.30.1330.60">
    <property type="entry name" value="OmpA-like domain"/>
    <property type="match status" value="1"/>
</dbReference>
<protein>
    <submittedName>
        <fullName evidence="5">OmpA family protein</fullName>
    </submittedName>
</protein>